<dbReference type="PANTHER" id="PTHR46383">
    <property type="entry name" value="ASPARTATE AMINOTRANSFERASE"/>
    <property type="match status" value="1"/>
</dbReference>
<dbReference type="GO" id="GO:0006520">
    <property type="term" value="P:amino acid metabolic process"/>
    <property type="evidence" value="ECO:0007669"/>
    <property type="project" value="InterPro"/>
</dbReference>
<dbReference type="GO" id="GO:0008483">
    <property type="term" value="F:transaminase activity"/>
    <property type="evidence" value="ECO:0007669"/>
    <property type="project" value="UniProtKB-KW"/>
</dbReference>
<keyword evidence="9" id="KW-1185">Reference proteome</keyword>
<evidence type="ECO:0000256" key="5">
    <source>
        <dbReference type="ARBA" id="ARBA00022898"/>
    </source>
</evidence>
<accession>A0A081NC30</accession>
<dbReference type="InterPro" id="IPR004839">
    <property type="entry name" value="Aminotransferase_I/II_large"/>
</dbReference>
<dbReference type="Gene3D" id="3.90.1150.10">
    <property type="entry name" value="Aspartate Aminotransferase, domain 1"/>
    <property type="match status" value="1"/>
</dbReference>
<dbReference type="Pfam" id="PF00155">
    <property type="entry name" value="Aminotran_1_2"/>
    <property type="match status" value="1"/>
</dbReference>
<dbReference type="CDD" id="cd00609">
    <property type="entry name" value="AAT_like"/>
    <property type="match status" value="1"/>
</dbReference>
<keyword evidence="5" id="KW-0663">Pyridoxal phosphate</keyword>
<dbReference type="RefSeq" id="WP_034873266.1">
    <property type="nucleotide sequence ID" value="NZ_JOKG01000001.1"/>
</dbReference>
<protein>
    <recommendedName>
        <fullName evidence="6">Aminotransferase</fullName>
        <ecNumber evidence="6">2.6.1.-</ecNumber>
    </recommendedName>
</protein>
<evidence type="ECO:0000256" key="4">
    <source>
        <dbReference type="ARBA" id="ARBA00022679"/>
    </source>
</evidence>
<sequence>MVKPSPTLAVTARAAELRAAGKDIIGLGAGEPDFDTPVHIKNAALKAIADGKTKYTAVDGTPELKQAIISKFKRDNNIDYAADQILVSCGGKQSFFNLALALINSGDEVIIPAPYWVSYPDMVAIAEGKPVIVKATLENRFKLTPEQLEAAITDKTRLVVLNSPSNPTGTAYTRQELEALGDVLKKYPNILIATDDMYEHILWSDEPFCNILMACPDLYDRTIVLNGVSKAYSMTGWRIGYCGGPAWLIKNMKKIQSQSTSNPCSIAQAAATEALDGSQECVEVMLKAFKKRHDYVVGRLNELPGVTAIESDGTFYAFPDFSEAIKTLGFEKDTDFAEMLLEKGVALVPGSAFGSEGCMRLSFATSDRALETALDRLQEALS</sequence>
<evidence type="ECO:0000313" key="9">
    <source>
        <dbReference type="Proteomes" id="UP000028006"/>
    </source>
</evidence>
<evidence type="ECO:0000259" key="7">
    <source>
        <dbReference type="Pfam" id="PF00155"/>
    </source>
</evidence>
<dbReference type="Gene3D" id="3.40.640.10">
    <property type="entry name" value="Type I PLP-dependent aspartate aminotransferase-like (Major domain)"/>
    <property type="match status" value="1"/>
</dbReference>
<dbReference type="InterPro" id="IPR004838">
    <property type="entry name" value="NHTrfase_class1_PyrdxlP-BS"/>
</dbReference>
<dbReference type="Proteomes" id="UP000028006">
    <property type="component" value="Unassembled WGS sequence"/>
</dbReference>
<dbReference type="InterPro" id="IPR015421">
    <property type="entry name" value="PyrdxlP-dep_Trfase_major"/>
</dbReference>
<dbReference type="PANTHER" id="PTHR46383:SF1">
    <property type="entry name" value="ASPARTATE AMINOTRANSFERASE"/>
    <property type="match status" value="1"/>
</dbReference>
<keyword evidence="4 6" id="KW-0808">Transferase</keyword>
<dbReference type="InterPro" id="IPR015424">
    <property type="entry name" value="PyrdxlP-dep_Trfase"/>
</dbReference>
<evidence type="ECO:0000256" key="6">
    <source>
        <dbReference type="RuleBase" id="RU000481"/>
    </source>
</evidence>
<comment type="similarity">
    <text evidence="2 6">Belongs to the class-I pyridoxal-phosphate-dependent aminotransferase family.</text>
</comment>
<dbReference type="AlphaFoldDB" id="A0A081NC30"/>
<keyword evidence="3 6" id="KW-0032">Aminotransferase</keyword>
<evidence type="ECO:0000313" key="8">
    <source>
        <dbReference type="EMBL" id="KEQ16003.1"/>
    </source>
</evidence>
<gene>
    <name evidence="8" type="ORF">GZ77_05870</name>
</gene>
<evidence type="ECO:0000256" key="1">
    <source>
        <dbReference type="ARBA" id="ARBA00001933"/>
    </source>
</evidence>
<dbReference type="EMBL" id="JOKG01000001">
    <property type="protein sequence ID" value="KEQ16003.1"/>
    <property type="molecule type" value="Genomic_DNA"/>
</dbReference>
<comment type="caution">
    <text evidence="8">The sequence shown here is derived from an EMBL/GenBank/DDBJ whole genome shotgun (WGS) entry which is preliminary data.</text>
</comment>
<evidence type="ECO:0000256" key="2">
    <source>
        <dbReference type="ARBA" id="ARBA00007441"/>
    </source>
</evidence>
<reference evidence="8 9" key="1">
    <citation type="submission" date="2014-06" db="EMBL/GenBank/DDBJ databases">
        <title>Whole Genome Sequences of Three Symbiotic Endozoicomonas Bacteria.</title>
        <authorList>
            <person name="Neave M.J."/>
            <person name="Apprill A."/>
            <person name="Voolstra C.R."/>
        </authorList>
    </citation>
    <scope>NUCLEOTIDE SEQUENCE [LARGE SCALE GENOMIC DNA]</scope>
    <source>
        <strain evidence="8 9">LMG 24815</strain>
    </source>
</reference>
<evidence type="ECO:0000256" key="3">
    <source>
        <dbReference type="ARBA" id="ARBA00022576"/>
    </source>
</evidence>
<comment type="cofactor">
    <cofactor evidence="1 6">
        <name>pyridoxal 5'-phosphate</name>
        <dbReference type="ChEBI" id="CHEBI:597326"/>
    </cofactor>
</comment>
<name>A0A081NC30_9GAMM</name>
<dbReference type="InterPro" id="IPR050596">
    <property type="entry name" value="AspAT/PAT-like"/>
</dbReference>
<proteinExistence type="inferred from homology"/>
<feature type="domain" description="Aminotransferase class I/classII large" evidence="7">
    <location>
        <begin position="22"/>
        <end position="377"/>
    </location>
</feature>
<dbReference type="PROSITE" id="PS00105">
    <property type="entry name" value="AA_TRANSFER_CLASS_1"/>
    <property type="match status" value="1"/>
</dbReference>
<dbReference type="FunFam" id="3.40.640.10:FF:000033">
    <property type="entry name" value="Aspartate aminotransferase"/>
    <property type="match status" value="1"/>
</dbReference>
<dbReference type="InterPro" id="IPR015422">
    <property type="entry name" value="PyrdxlP-dep_Trfase_small"/>
</dbReference>
<dbReference type="eggNOG" id="COG0436">
    <property type="taxonomic scope" value="Bacteria"/>
</dbReference>
<dbReference type="EC" id="2.6.1.-" evidence="6"/>
<organism evidence="8 9">
    <name type="scientific">Endozoicomonas montiporae</name>
    <dbReference type="NCBI Taxonomy" id="1027273"/>
    <lineage>
        <taxon>Bacteria</taxon>
        <taxon>Pseudomonadati</taxon>
        <taxon>Pseudomonadota</taxon>
        <taxon>Gammaproteobacteria</taxon>
        <taxon>Oceanospirillales</taxon>
        <taxon>Endozoicomonadaceae</taxon>
        <taxon>Endozoicomonas</taxon>
    </lineage>
</organism>
<dbReference type="SUPFAM" id="SSF53383">
    <property type="entry name" value="PLP-dependent transferases"/>
    <property type="match status" value="1"/>
</dbReference>
<dbReference type="GO" id="GO:0030170">
    <property type="term" value="F:pyridoxal phosphate binding"/>
    <property type="evidence" value="ECO:0007669"/>
    <property type="project" value="InterPro"/>
</dbReference>